<dbReference type="Gene3D" id="2.30.110.10">
    <property type="entry name" value="Electron Transport, Fmn-binding Protein, Chain A"/>
    <property type="match status" value="1"/>
</dbReference>
<reference evidence="3" key="1">
    <citation type="submission" date="2024-01" db="EMBL/GenBank/DDBJ databases">
        <title>First draft genome sequence data of TA4-1, the type strain of Gram-positive actinobacterium Streptomyces chiangmaiensis.</title>
        <authorList>
            <person name="Yasawong M."/>
            <person name="Nantapong N."/>
        </authorList>
    </citation>
    <scope>NUCLEOTIDE SEQUENCE</scope>
    <source>
        <strain evidence="3">TA4-1</strain>
    </source>
</reference>
<comment type="caution">
    <text evidence="3">The sequence shown here is derived from an EMBL/GenBank/DDBJ whole genome shotgun (WGS) entry which is preliminary data.</text>
</comment>
<dbReference type="EC" id="1.-.-.-" evidence="3"/>
<dbReference type="EMBL" id="JAYWVC010000102">
    <property type="protein sequence ID" value="MED7825266.1"/>
    <property type="molecule type" value="Genomic_DNA"/>
</dbReference>
<evidence type="ECO:0000256" key="1">
    <source>
        <dbReference type="ARBA" id="ARBA00023002"/>
    </source>
</evidence>
<dbReference type="InterPro" id="IPR012349">
    <property type="entry name" value="Split_barrel_FMN-bd"/>
</dbReference>
<dbReference type="Pfam" id="PF01613">
    <property type="entry name" value="Flavin_Reduct"/>
    <property type="match status" value="1"/>
</dbReference>
<dbReference type="InterPro" id="IPR050268">
    <property type="entry name" value="NADH-dep_flavin_reductase"/>
</dbReference>
<name>A0ABU7FMC0_9ACTN</name>
<dbReference type="InterPro" id="IPR002563">
    <property type="entry name" value="Flavin_Rdtase-like_dom"/>
</dbReference>
<accession>A0ABU7FMC0</accession>
<keyword evidence="1 3" id="KW-0560">Oxidoreductase</keyword>
<protein>
    <submittedName>
        <fullName evidence="3">Flavin reductase family protein</fullName>
        <ecNumber evidence="3">1.-.-.-</ecNumber>
    </submittedName>
</protein>
<dbReference type="PANTHER" id="PTHR30466">
    <property type="entry name" value="FLAVIN REDUCTASE"/>
    <property type="match status" value="1"/>
</dbReference>
<dbReference type="SUPFAM" id="SSF50475">
    <property type="entry name" value="FMN-binding split barrel"/>
    <property type="match status" value="1"/>
</dbReference>
<sequence length="187" mass="20051">MTVQAPSDVNDPDEQELLRFRTSLRHFPSGVAVVTIPDGDGVYGMTASSFTSVSLKPQLCSVSVNKPGKMHRLLAQSNGTFGISILSAHQGPIADFYARRPWSPATLDVPMTRQSGCPMIEGALVWMVCDKWAEYEGGDHTIFVGHVRDHGALAIEGAAPLVCHNSTYHQLGAPIGAADVPQPGRTK</sequence>
<evidence type="ECO:0000313" key="4">
    <source>
        <dbReference type="Proteomes" id="UP001333996"/>
    </source>
</evidence>
<evidence type="ECO:0000259" key="2">
    <source>
        <dbReference type="SMART" id="SM00903"/>
    </source>
</evidence>
<proteinExistence type="predicted"/>
<keyword evidence="4" id="KW-1185">Reference proteome</keyword>
<dbReference type="Proteomes" id="UP001333996">
    <property type="component" value="Unassembled WGS sequence"/>
</dbReference>
<dbReference type="RefSeq" id="WP_329509681.1">
    <property type="nucleotide sequence ID" value="NZ_BAAAYZ010000215.1"/>
</dbReference>
<evidence type="ECO:0000313" key="3">
    <source>
        <dbReference type="EMBL" id="MED7825266.1"/>
    </source>
</evidence>
<dbReference type="GO" id="GO:0016491">
    <property type="term" value="F:oxidoreductase activity"/>
    <property type="evidence" value="ECO:0007669"/>
    <property type="project" value="UniProtKB-KW"/>
</dbReference>
<organism evidence="3 4">
    <name type="scientific">Streptomyces chiangmaiensis</name>
    <dbReference type="NCBI Taxonomy" id="766497"/>
    <lineage>
        <taxon>Bacteria</taxon>
        <taxon>Bacillati</taxon>
        <taxon>Actinomycetota</taxon>
        <taxon>Actinomycetes</taxon>
        <taxon>Kitasatosporales</taxon>
        <taxon>Streptomycetaceae</taxon>
        <taxon>Streptomyces</taxon>
    </lineage>
</organism>
<dbReference type="SMART" id="SM00903">
    <property type="entry name" value="Flavin_Reduct"/>
    <property type="match status" value="1"/>
</dbReference>
<dbReference type="PANTHER" id="PTHR30466:SF1">
    <property type="entry name" value="FMN REDUCTASE (NADH) RUTF"/>
    <property type="match status" value="1"/>
</dbReference>
<feature type="domain" description="Flavin reductase like" evidence="2">
    <location>
        <begin position="24"/>
        <end position="170"/>
    </location>
</feature>
<gene>
    <name evidence="3" type="ORF">VXC91_25580</name>
</gene>